<proteinExistence type="predicted"/>
<dbReference type="AlphaFoldDB" id="A0A8H5JK28"/>
<evidence type="ECO:0000313" key="2">
    <source>
        <dbReference type="Proteomes" id="UP000522262"/>
    </source>
</evidence>
<reference evidence="1 2" key="1">
    <citation type="submission" date="2020-05" db="EMBL/GenBank/DDBJ databases">
        <title>Identification and distribution of gene clusters putatively required for synthesis of sphingolipid metabolism inhibitors in phylogenetically diverse species of the filamentous fungus Fusarium.</title>
        <authorList>
            <person name="Kim H.-S."/>
            <person name="Busman M."/>
            <person name="Brown D.W."/>
            <person name="Divon H."/>
            <person name="Uhlig S."/>
            <person name="Proctor R.H."/>
        </authorList>
    </citation>
    <scope>NUCLEOTIDE SEQUENCE [LARGE SCALE GENOMIC DNA]</scope>
    <source>
        <strain evidence="1 2">NRRL 53147</strain>
    </source>
</reference>
<dbReference type="Proteomes" id="UP000522262">
    <property type="component" value="Unassembled WGS sequence"/>
</dbReference>
<dbReference type="EMBL" id="JAAOAM010000041">
    <property type="protein sequence ID" value="KAF5554596.1"/>
    <property type="molecule type" value="Genomic_DNA"/>
</dbReference>
<organism evidence="1 2">
    <name type="scientific">Fusarium mexicanum</name>
    <dbReference type="NCBI Taxonomy" id="751941"/>
    <lineage>
        <taxon>Eukaryota</taxon>
        <taxon>Fungi</taxon>
        <taxon>Dikarya</taxon>
        <taxon>Ascomycota</taxon>
        <taxon>Pezizomycotina</taxon>
        <taxon>Sordariomycetes</taxon>
        <taxon>Hypocreomycetidae</taxon>
        <taxon>Hypocreales</taxon>
        <taxon>Nectriaceae</taxon>
        <taxon>Fusarium</taxon>
        <taxon>Fusarium fujikuroi species complex</taxon>
    </lineage>
</organism>
<sequence length="169" mass="18585">MTAYNGNDWGTTMWTLDVDIANARSDAPRSVGITLVNNTSKTLYWDDSGLEHGKRKITAPDDIAPQRKGRWMLESDGYLTGCEGWMNWRVGKGGPKLKLEYDIPYAGSNEYGYEVEPSEVVYTVEKRGGSGKHANVVFVIFEVVNQIVGALPLAISSLATDPLAISRRG</sequence>
<name>A0A8H5JK28_9HYPO</name>
<accession>A0A8H5JK28</accession>
<evidence type="ECO:0000313" key="1">
    <source>
        <dbReference type="EMBL" id="KAF5554596.1"/>
    </source>
</evidence>
<keyword evidence="2" id="KW-1185">Reference proteome</keyword>
<gene>
    <name evidence="1" type="ORF">FMEXI_1878</name>
</gene>
<comment type="caution">
    <text evidence="1">The sequence shown here is derived from an EMBL/GenBank/DDBJ whole genome shotgun (WGS) entry which is preliminary data.</text>
</comment>
<dbReference type="Gene3D" id="2.60.270.50">
    <property type="match status" value="1"/>
</dbReference>
<protein>
    <submittedName>
        <fullName evidence="1">Uncharacterized protein</fullName>
    </submittedName>
</protein>